<name>A0A166E0N9_9EURY</name>
<dbReference type="Pfam" id="PF03684">
    <property type="entry name" value="UPF0179"/>
    <property type="match status" value="1"/>
</dbReference>
<reference evidence="3 4" key="1">
    <citation type="submission" date="2016-04" db="EMBL/GenBank/DDBJ databases">
        <title>Genome sequence of Methanobrevibacter cuticularis DSM 11139.</title>
        <authorList>
            <person name="Poehlein A."/>
            <person name="Seedorf H."/>
            <person name="Daniel R."/>
        </authorList>
    </citation>
    <scope>NUCLEOTIDE SEQUENCE [LARGE SCALE GENOMIC DNA]</scope>
    <source>
        <strain evidence="3 4">DSM 11139</strain>
    </source>
</reference>
<dbReference type="EMBL" id="LWMW01000098">
    <property type="protein sequence ID" value="KZX16149.1"/>
    <property type="molecule type" value="Genomic_DNA"/>
</dbReference>
<protein>
    <recommendedName>
        <fullName evidence="2">UPF0179 protein MBCUT_10150</fullName>
    </recommendedName>
</protein>
<dbReference type="Proteomes" id="UP000077275">
    <property type="component" value="Unassembled WGS sequence"/>
</dbReference>
<comment type="similarity">
    <text evidence="1 2">Belongs to the UPF0179 family.</text>
</comment>
<dbReference type="PANTHER" id="PTHR40699">
    <property type="entry name" value="UPF0179 PROTEIN MJ1627"/>
    <property type="match status" value="1"/>
</dbReference>
<dbReference type="OrthoDB" id="24613at2157"/>
<dbReference type="RefSeq" id="WP_067259611.1">
    <property type="nucleotide sequence ID" value="NZ_LWMW01000098.1"/>
</dbReference>
<dbReference type="HAMAP" id="MF_00498">
    <property type="entry name" value="UPF0179"/>
    <property type="match status" value="1"/>
</dbReference>
<evidence type="ECO:0000313" key="3">
    <source>
        <dbReference type="EMBL" id="KZX16149.1"/>
    </source>
</evidence>
<comment type="caution">
    <text evidence="3">The sequence shown here is derived from an EMBL/GenBank/DDBJ whole genome shotgun (WGS) entry which is preliminary data.</text>
</comment>
<evidence type="ECO:0000256" key="1">
    <source>
        <dbReference type="ARBA" id="ARBA00010824"/>
    </source>
</evidence>
<dbReference type="PATRIC" id="fig|47311.3.peg.1119"/>
<gene>
    <name evidence="3" type="ORF">MBCUT_10150</name>
</gene>
<organism evidence="3 4">
    <name type="scientific">Methanobrevibacter cuticularis</name>
    <dbReference type="NCBI Taxonomy" id="47311"/>
    <lineage>
        <taxon>Archaea</taxon>
        <taxon>Methanobacteriati</taxon>
        <taxon>Methanobacteriota</taxon>
        <taxon>Methanomada group</taxon>
        <taxon>Methanobacteria</taxon>
        <taxon>Methanobacteriales</taxon>
        <taxon>Methanobacteriaceae</taxon>
        <taxon>Methanobrevibacter</taxon>
    </lineage>
</organism>
<dbReference type="AlphaFoldDB" id="A0A166E0N9"/>
<dbReference type="PANTHER" id="PTHR40699:SF1">
    <property type="entry name" value="UPF0179 PROTEIN MJ1627"/>
    <property type="match status" value="1"/>
</dbReference>
<dbReference type="InterPro" id="IPR005369">
    <property type="entry name" value="UPF0179"/>
</dbReference>
<evidence type="ECO:0000256" key="2">
    <source>
        <dbReference type="HAMAP-Rule" id="MF_00498"/>
    </source>
</evidence>
<keyword evidence="4" id="KW-1185">Reference proteome</keyword>
<dbReference type="STRING" id="47311.MBCUT_10150"/>
<proteinExistence type="inferred from homology"/>
<sequence length="144" mass="15944">MITLIGKDLAEEGLNFIFYGSSEICESCRFKASCIESLEEGRKYIIKNVKDIQQKCDLHDTGLVQSVEVEVADVETLVDTKKVFEGSTISFNPPDCDIECVFHHLCNPEGLKKGDKCTVIKDLGKHKGGCGKDFLLTKVVLSLN</sequence>
<accession>A0A166E0N9</accession>
<evidence type="ECO:0000313" key="4">
    <source>
        <dbReference type="Proteomes" id="UP000077275"/>
    </source>
</evidence>